<dbReference type="GO" id="GO:0047663">
    <property type="term" value="F:aminoglycoside 6'-N-acetyltransferase activity"/>
    <property type="evidence" value="ECO:0007669"/>
    <property type="project" value="UniProtKB-EC"/>
</dbReference>
<reference evidence="10 11" key="1">
    <citation type="submission" date="2016-10" db="EMBL/GenBank/DDBJ databases">
        <authorList>
            <person name="de Groot N.N."/>
        </authorList>
    </citation>
    <scope>NUCLEOTIDE SEQUENCE [LARGE SCALE GENOMIC DNA]</scope>
    <source>
        <strain evidence="10 11">DSM 20475</strain>
    </source>
</reference>
<dbReference type="InterPro" id="IPR050832">
    <property type="entry name" value="Bact_Acetyltransf"/>
</dbReference>
<accession>A0A1G6VEL9</accession>
<dbReference type="CDD" id="cd04301">
    <property type="entry name" value="NAT_SF"/>
    <property type="match status" value="1"/>
</dbReference>
<dbReference type="Proteomes" id="UP000198995">
    <property type="component" value="Unassembled WGS sequence"/>
</dbReference>
<evidence type="ECO:0000256" key="7">
    <source>
        <dbReference type="ARBA" id="ARBA00029660"/>
    </source>
</evidence>
<evidence type="ECO:0000256" key="1">
    <source>
        <dbReference type="ARBA" id="ARBA00011738"/>
    </source>
</evidence>
<dbReference type="NCBIfam" id="NF043067">
    <property type="entry name" value="AAC_6p_group_E"/>
    <property type="match status" value="1"/>
</dbReference>
<gene>
    <name evidence="10" type="ORF">SAMN04489866_10411</name>
</gene>
<evidence type="ECO:0000259" key="9">
    <source>
        <dbReference type="PROSITE" id="PS51186"/>
    </source>
</evidence>
<dbReference type="EC" id="2.3.1.82" evidence="2"/>
<dbReference type="RefSeq" id="WP_091791481.1">
    <property type="nucleotide sequence ID" value="NZ_FNAF01000004.1"/>
</dbReference>
<dbReference type="Pfam" id="PF00583">
    <property type="entry name" value="Acetyltransf_1"/>
    <property type="match status" value="1"/>
</dbReference>
<comment type="subunit">
    <text evidence="1">Homodimer.</text>
</comment>
<keyword evidence="11" id="KW-1185">Reference proteome</keyword>
<evidence type="ECO:0000313" key="10">
    <source>
        <dbReference type="EMBL" id="SDD51823.1"/>
    </source>
</evidence>
<evidence type="ECO:0000256" key="2">
    <source>
        <dbReference type="ARBA" id="ARBA00012888"/>
    </source>
</evidence>
<evidence type="ECO:0000256" key="6">
    <source>
        <dbReference type="ARBA" id="ARBA00023315"/>
    </source>
</evidence>
<proteinExistence type="predicted"/>
<dbReference type="OrthoDB" id="9797826at2"/>
<evidence type="ECO:0000256" key="5">
    <source>
        <dbReference type="ARBA" id="ARBA00023251"/>
    </source>
</evidence>
<dbReference type="InterPro" id="IPR000182">
    <property type="entry name" value="GNAT_dom"/>
</dbReference>
<keyword evidence="5" id="KW-0046">Antibiotic resistance</keyword>
<name>A0A1G6VEL9_PEPNI</name>
<comment type="catalytic activity">
    <reaction evidence="8">
        <text>kanamycin B + acetyl-CoA = N(6')-acetylkanamycin B + CoA + H(+)</text>
        <dbReference type="Rhea" id="RHEA:16449"/>
        <dbReference type="ChEBI" id="CHEBI:15378"/>
        <dbReference type="ChEBI" id="CHEBI:57287"/>
        <dbReference type="ChEBI" id="CHEBI:57288"/>
        <dbReference type="ChEBI" id="CHEBI:58390"/>
        <dbReference type="ChEBI" id="CHEBI:58549"/>
        <dbReference type="EC" id="2.3.1.82"/>
    </reaction>
</comment>
<dbReference type="GO" id="GO:0046677">
    <property type="term" value="P:response to antibiotic"/>
    <property type="evidence" value="ECO:0007669"/>
    <property type="project" value="UniProtKB-KW"/>
</dbReference>
<sequence length="173" mass="18557">MIKIATQADAGSLASLAKRLWPESNIEELRNEFIAFTAPRDLNNRCFLALAGALPVGFAHVSVRYDFVEGCDHTPVCYLEGIFVREAYRGQGLGKALVKGAEDFGLTRGCREFAADCALDNGVGAQFHAAMGLTEVGRIICFKKDISTAATVSAGAIIDDRPICEIPDGSTKE</sequence>
<evidence type="ECO:0000313" key="11">
    <source>
        <dbReference type="Proteomes" id="UP000198995"/>
    </source>
</evidence>
<evidence type="ECO:0000256" key="8">
    <source>
        <dbReference type="ARBA" id="ARBA00048923"/>
    </source>
</evidence>
<dbReference type="PIRSF" id="PIRSF000452">
    <property type="entry name" value="6-N-acetyltransf"/>
    <property type="match status" value="1"/>
</dbReference>
<keyword evidence="4 10" id="KW-0808">Transferase</keyword>
<evidence type="ECO:0000256" key="3">
    <source>
        <dbReference type="ARBA" id="ARBA00017677"/>
    </source>
</evidence>
<feature type="domain" description="N-acetyltransferase" evidence="9">
    <location>
        <begin position="1"/>
        <end position="164"/>
    </location>
</feature>
<dbReference type="InterPro" id="IPR024170">
    <property type="entry name" value="Aminoglycoside_N6-AcTrfrase"/>
</dbReference>
<keyword evidence="6" id="KW-0012">Acyltransferase</keyword>
<dbReference type="SUPFAM" id="SSF55729">
    <property type="entry name" value="Acyl-CoA N-acyltransferases (Nat)"/>
    <property type="match status" value="1"/>
</dbReference>
<dbReference type="PROSITE" id="PS51186">
    <property type="entry name" value="GNAT"/>
    <property type="match status" value="1"/>
</dbReference>
<organism evidence="10 11">
    <name type="scientific">Peptococcus niger</name>
    <dbReference type="NCBI Taxonomy" id="2741"/>
    <lineage>
        <taxon>Bacteria</taxon>
        <taxon>Bacillati</taxon>
        <taxon>Bacillota</taxon>
        <taxon>Clostridia</taxon>
        <taxon>Eubacteriales</taxon>
        <taxon>Peptococcaceae</taxon>
        <taxon>Peptococcus</taxon>
    </lineage>
</organism>
<protein>
    <recommendedName>
        <fullName evidence="3">Aminoglycoside N(6')-acetyltransferase type 1</fullName>
        <ecNumber evidence="2">2.3.1.82</ecNumber>
    </recommendedName>
    <alternativeName>
        <fullName evidence="7">Aminoglycoside resistance protein</fullName>
    </alternativeName>
</protein>
<dbReference type="Gene3D" id="3.40.630.30">
    <property type="match status" value="1"/>
</dbReference>
<evidence type="ECO:0000256" key="4">
    <source>
        <dbReference type="ARBA" id="ARBA00022679"/>
    </source>
</evidence>
<dbReference type="AlphaFoldDB" id="A0A1G6VEL9"/>
<dbReference type="STRING" id="2741.SAMN04489866_10411"/>
<dbReference type="InterPro" id="IPR016181">
    <property type="entry name" value="Acyl_CoA_acyltransferase"/>
</dbReference>
<dbReference type="EMBL" id="FNAF01000004">
    <property type="protein sequence ID" value="SDD51823.1"/>
    <property type="molecule type" value="Genomic_DNA"/>
</dbReference>
<dbReference type="PANTHER" id="PTHR43877">
    <property type="entry name" value="AMINOALKYLPHOSPHONATE N-ACETYLTRANSFERASE-RELATED-RELATED"/>
    <property type="match status" value="1"/>
</dbReference>